<keyword evidence="5" id="KW-0812">Transmembrane</keyword>
<dbReference type="SUPFAM" id="SSF52058">
    <property type="entry name" value="L domain-like"/>
    <property type="match status" value="1"/>
</dbReference>
<feature type="compositionally biased region" description="Low complexity" evidence="4">
    <location>
        <begin position="700"/>
        <end position="712"/>
    </location>
</feature>
<dbReference type="InterPro" id="IPR000483">
    <property type="entry name" value="Cys-rich_flank_reg_C"/>
</dbReference>
<feature type="region of interest" description="Disordered" evidence="4">
    <location>
        <begin position="288"/>
        <end position="357"/>
    </location>
</feature>
<keyword evidence="8" id="KW-1185">Reference proteome</keyword>
<dbReference type="SMART" id="SM00369">
    <property type="entry name" value="LRR_TYP"/>
    <property type="match status" value="3"/>
</dbReference>
<feature type="region of interest" description="Disordered" evidence="4">
    <location>
        <begin position="537"/>
        <end position="561"/>
    </location>
</feature>
<gene>
    <name evidence="7" type="ORF">CCH79_00013324</name>
</gene>
<proteinExistence type="predicted"/>
<evidence type="ECO:0000313" key="8">
    <source>
        <dbReference type="Proteomes" id="UP000250572"/>
    </source>
</evidence>
<protein>
    <recommendedName>
        <fullName evidence="6">LRRCT domain-containing protein</fullName>
    </recommendedName>
</protein>
<dbReference type="Pfam" id="PF13855">
    <property type="entry name" value="LRR_8"/>
    <property type="match status" value="1"/>
</dbReference>
<dbReference type="AlphaFoldDB" id="A0A315V0G4"/>
<dbReference type="InterPro" id="IPR032675">
    <property type="entry name" value="LRR_dom_sf"/>
</dbReference>
<keyword evidence="3" id="KW-0677">Repeat</keyword>
<dbReference type="PROSITE" id="PS51450">
    <property type="entry name" value="LRR"/>
    <property type="match status" value="2"/>
</dbReference>
<reference evidence="7 8" key="1">
    <citation type="journal article" date="2018" name="G3 (Bethesda)">
        <title>A High-Quality Reference Genome for the Invasive Mosquitofish Gambusia affinis Using a Chicago Library.</title>
        <authorList>
            <person name="Hoffberg S.L."/>
            <person name="Troendle N.J."/>
            <person name="Glenn T.C."/>
            <person name="Mahmud O."/>
            <person name="Louha S."/>
            <person name="Chalopin D."/>
            <person name="Bennetzen J.L."/>
            <person name="Mauricio R."/>
        </authorList>
    </citation>
    <scope>NUCLEOTIDE SEQUENCE [LARGE SCALE GENOMIC DNA]</scope>
    <source>
        <strain evidence="7">NE01/NJP1002.9</strain>
        <tissue evidence="7">Muscle</tissue>
    </source>
</reference>
<dbReference type="SMART" id="SM00082">
    <property type="entry name" value="LRRCT"/>
    <property type="match status" value="1"/>
</dbReference>
<comment type="caution">
    <text evidence="7">The sequence shown here is derived from an EMBL/GenBank/DDBJ whole genome shotgun (WGS) entry which is preliminary data.</text>
</comment>
<evidence type="ECO:0000256" key="3">
    <source>
        <dbReference type="ARBA" id="ARBA00022737"/>
    </source>
</evidence>
<feature type="region of interest" description="Disordered" evidence="4">
    <location>
        <begin position="612"/>
        <end position="718"/>
    </location>
</feature>
<accession>A0A315V0G4</accession>
<evidence type="ECO:0000256" key="2">
    <source>
        <dbReference type="ARBA" id="ARBA00022729"/>
    </source>
</evidence>
<dbReference type="PANTHER" id="PTHR24369">
    <property type="entry name" value="ANTIGEN BSP, PUTATIVE-RELATED"/>
    <property type="match status" value="1"/>
</dbReference>
<dbReference type="Gene3D" id="3.80.10.10">
    <property type="entry name" value="Ribonuclease Inhibitor"/>
    <property type="match status" value="1"/>
</dbReference>
<evidence type="ECO:0000256" key="5">
    <source>
        <dbReference type="SAM" id="Phobius"/>
    </source>
</evidence>
<dbReference type="GO" id="GO:0005886">
    <property type="term" value="C:plasma membrane"/>
    <property type="evidence" value="ECO:0007669"/>
    <property type="project" value="TreeGrafter"/>
</dbReference>
<dbReference type="EMBL" id="NHOQ01002408">
    <property type="protein sequence ID" value="PWA17101.1"/>
    <property type="molecule type" value="Genomic_DNA"/>
</dbReference>
<evidence type="ECO:0000259" key="6">
    <source>
        <dbReference type="SMART" id="SM00082"/>
    </source>
</evidence>
<evidence type="ECO:0000313" key="7">
    <source>
        <dbReference type="EMBL" id="PWA17101.1"/>
    </source>
</evidence>
<keyword evidence="1" id="KW-0433">Leucine-rich repeat</keyword>
<dbReference type="InterPro" id="IPR001611">
    <property type="entry name" value="Leu-rich_rpt"/>
</dbReference>
<feature type="transmembrane region" description="Helical" evidence="5">
    <location>
        <begin position="388"/>
        <end position="407"/>
    </location>
</feature>
<keyword evidence="5" id="KW-0472">Membrane</keyword>
<feature type="domain" description="LRRCT" evidence="6">
    <location>
        <begin position="234"/>
        <end position="288"/>
    </location>
</feature>
<organism evidence="7 8">
    <name type="scientific">Gambusia affinis</name>
    <name type="common">Western mosquitofish</name>
    <name type="synonym">Heterandria affinis</name>
    <dbReference type="NCBI Taxonomy" id="33528"/>
    <lineage>
        <taxon>Eukaryota</taxon>
        <taxon>Metazoa</taxon>
        <taxon>Chordata</taxon>
        <taxon>Craniata</taxon>
        <taxon>Vertebrata</taxon>
        <taxon>Euteleostomi</taxon>
        <taxon>Actinopterygii</taxon>
        <taxon>Neopterygii</taxon>
        <taxon>Teleostei</taxon>
        <taxon>Neoteleostei</taxon>
        <taxon>Acanthomorphata</taxon>
        <taxon>Ovalentaria</taxon>
        <taxon>Atherinomorphae</taxon>
        <taxon>Cyprinodontiformes</taxon>
        <taxon>Poeciliidae</taxon>
        <taxon>Poeciliinae</taxon>
        <taxon>Gambusia</taxon>
    </lineage>
</organism>
<keyword evidence="5" id="KW-1133">Transmembrane helix</keyword>
<evidence type="ECO:0000256" key="1">
    <source>
        <dbReference type="ARBA" id="ARBA00022614"/>
    </source>
</evidence>
<dbReference type="STRING" id="33528.ENSGAFP00000012675"/>
<feature type="region of interest" description="Disordered" evidence="4">
    <location>
        <begin position="414"/>
        <end position="442"/>
    </location>
</feature>
<dbReference type="InterPro" id="IPR050541">
    <property type="entry name" value="LRR_TM_domain-containing"/>
</dbReference>
<dbReference type="PANTHER" id="PTHR24369:SF210">
    <property type="entry name" value="CHAOPTIN-RELATED"/>
    <property type="match status" value="1"/>
</dbReference>
<name>A0A315V0G4_GAMAF</name>
<evidence type="ECO:0000256" key="4">
    <source>
        <dbReference type="SAM" id="MobiDB-lite"/>
    </source>
</evidence>
<dbReference type="InterPro" id="IPR003591">
    <property type="entry name" value="Leu-rich_rpt_typical-subtyp"/>
</dbReference>
<sequence length="755" mass="83003">MARHDPLWQPVLVVQVMTIKLCGRSFPELNGDQRSIHRLKMKGVVALAVLLGSVRLGQPCVKGESVLFCLDALTNFIPNCTTMVVGLKNVGEINSTVLQSVNLSSITKFQSQNSGITGIAENALGSFSHLKILILDGNSLSNINQNWFRNPATITEIDVSSNLIKYLNESNLTGLTNLKKLNLKGNKIHTIHPDAFRSQRELTDLDLSDNQLTRLSPQIFTSLKSLTSIRLYGNPWNCSCDAQVFVDSLKELNTSLLVNRMSVKCKTPPHLEGQPVFKVSLCSTATPPLRNSTTATSKTQTTRSQQTSGKTETSFNTKSTTQTRTTSALMATLSSSETSERTKPPGATTSSSSPGHYVTTLTSVIRPVTTPTRAAGSSTTSNTKICTLIAVIVVLCVLLLFACFMALMHRRNRSNKAVRPGCPTEEEEKQKGDGVSSRDQSGCLEEAQKKSFTGIRAKSANAIILSSPFCVSEKVKVTSDNSEKENLGAEMGEVHPKTFTTRNSLEECVMQEGGDGNPYKNQECDHVNMDIVPYLSIGTKQNKPNPDEESAEGPGQSQQRGKFIRISTWPPTAAQWQARCKAKEEEEGADEFNVWTQSVTAKVSEDVKMMMEHPSSSSDRCEDEETSINLSLSDTFKPLQTPVRTLEKEETNLDPDSATQTDTGEELKFEEYLAQKKREADARQDQKGSATVKQRAENRAAAGAKAPPGGASPDDETLLSGNEYAFVDLLHEVVQNNGRWTRERWKRNNVNKQRR</sequence>
<feature type="compositionally biased region" description="Low complexity" evidence="4">
    <location>
        <begin position="292"/>
        <end position="337"/>
    </location>
</feature>
<keyword evidence="2" id="KW-0732">Signal</keyword>
<dbReference type="Proteomes" id="UP000250572">
    <property type="component" value="Unassembled WGS sequence"/>
</dbReference>
<feature type="compositionally biased region" description="Basic and acidic residues" evidence="4">
    <location>
        <begin position="665"/>
        <end position="686"/>
    </location>
</feature>